<accession>A0ABP0K3W4</accession>
<dbReference type="InterPro" id="IPR050320">
    <property type="entry name" value="N5-glutamine_MTase"/>
</dbReference>
<dbReference type="PROSITE" id="PS50889">
    <property type="entry name" value="S4"/>
    <property type="match status" value="2"/>
</dbReference>
<evidence type="ECO:0000313" key="4">
    <source>
        <dbReference type="EMBL" id="CAK9020857.1"/>
    </source>
</evidence>
<organism evidence="4 5">
    <name type="scientific">Durusdinium trenchii</name>
    <dbReference type="NCBI Taxonomy" id="1381693"/>
    <lineage>
        <taxon>Eukaryota</taxon>
        <taxon>Sar</taxon>
        <taxon>Alveolata</taxon>
        <taxon>Dinophyceae</taxon>
        <taxon>Suessiales</taxon>
        <taxon>Symbiodiniaceae</taxon>
        <taxon>Durusdinium</taxon>
    </lineage>
</organism>
<dbReference type="GO" id="GO:0032259">
    <property type="term" value="P:methylation"/>
    <property type="evidence" value="ECO:0007669"/>
    <property type="project" value="UniProtKB-KW"/>
</dbReference>
<dbReference type="Proteomes" id="UP001642464">
    <property type="component" value="Unassembled WGS sequence"/>
</dbReference>
<dbReference type="EMBL" id="CAXAMM010009591">
    <property type="protein sequence ID" value="CAK9020857.1"/>
    <property type="molecule type" value="Genomic_DNA"/>
</dbReference>
<dbReference type="PANTHER" id="PTHR18895:SF74">
    <property type="entry name" value="MTRF1L RELEASE FACTOR GLUTAMINE METHYLTRANSFERASE"/>
    <property type="match status" value="1"/>
</dbReference>
<feature type="compositionally biased region" description="Basic and acidic residues" evidence="2">
    <location>
        <begin position="75"/>
        <end position="89"/>
    </location>
</feature>
<feature type="region of interest" description="Disordered" evidence="2">
    <location>
        <begin position="75"/>
        <end position="100"/>
    </location>
</feature>
<protein>
    <submittedName>
        <fullName evidence="4">Release factor glutamine methyltransferase (RF MTase) (N5-glutamine methyltransferase PrmC) (Protein-(Glutamine-N5) MTase PrmC) (Protein-glutamine N-methyltransferase PrmC)</fullName>
    </submittedName>
</protein>
<proteinExistence type="predicted"/>
<evidence type="ECO:0000313" key="5">
    <source>
        <dbReference type="Proteomes" id="UP001642464"/>
    </source>
</evidence>
<name>A0ABP0K3W4_9DINO</name>
<sequence>MFVQATVREESTLLDFVHSNLGPSFPQWFSKKVARFRIGDGLVQVNGVPERFLHLQLQAGDVVSIDAHRVRAVHRERAATTESRTDRRPASAPNTEQSSMRRSMRLLDLVHLKLGLSLMESRRAIQEGRVQVDATIIADIARFMDLDSTLTLLPRPQGVQTSELRIEHLELEFMVVWKPADMTVKDLEALICLEYGHSEAISRIETFSSGLVVIGRTPDMSRSLRSSLGEGCMGPEVQGVEGTCGWRTSAAEGTLCHYVFLVDCDTSMTTELRRAPHERIQELRPLKSSRWTRNRGQIQILECICFCPVPGTKLLTAILAELGYGLLGRNACSKAVGKKPLKCLIAWNFVDWQLEVRAPIPIAFTKTFDSQQEAWRRHWRVFRSLSNSAHVERFCGHGFLCDGVMIPRLGTEVIAEEAARQLSLATSSSPSLLDVGTGSGCIAIAALLGLPEDSKAFAVGLDKSATAVQIAQTNGRLLLPPQKTFIGLQLCFSQLQELATSADGFDVIVSNPPYLTRRQAQELGYATPVGPGEGRGRGTVEPIESFVLQRSAQVVAAVAACEERPGSLDGSVAVYGLLRAAIVKRRAKCPLLKQHGALVLEVSSFACNDDNDFSQLKTSSKGFMTTVWLQVKWVLQLALWYDEEWQKDKKSRCKAAKEWELSKKSYPRKFGQEAKEAK</sequence>
<dbReference type="SUPFAM" id="SSF53335">
    <property type="entry name" value="S-adenosyl-L-methionine-dependent methyltransferases"/>
    <property type="match status" value="1"/>
</dbReference>
<evidence type="ECO:0000256" key="2">
    <source>
        <dbReference type="SAM" id="MobiDB-lite"/>
    </source>
</evidence>
<keyword evidence="4" id="KW-0808">Transferase</keyword>
<evidence type="ECO:0000256" key="1">
    <source>
        <dbReference type="PROSITE-ProRule" id="PRU00182"/>
    </source>
</evidence>
<comment type="caution">
    <text evidence="4">The sequence shown here is derived from an EMBL/GenBank/DDBJ whole genome shotgun (WGS) entry which is preliminary data.</text>
</comment>
<dbReference type="PROSITE" id="PS00092">
    <property type="entry name" value="N6_MTASE"/>
    <property type="match status" value="1"/>
</dbReference>
<keyword evidence="4" id="KW-0489">Methyltransferase</keyword>
<reference evidence="4 5" key="1">
    <citation type="submission" date="2024-02" db="EMBL/GenBank/DDBJ databases">
        <authorList>
            <person name="Chen Y."/>
            <person name="Shah S."/>
            <person name="Dougan E. K."/>
            <person name="Thang M."/>
            <person name="Chan C."/>
        </authorList>
    </citation>
    <scope>NUCLEOTIDE SEQUENCE [LARGE SCALE GENOMIC DNA]</scope>
</reference>
<keyword evidence="5" id="KW-1185">Reference proteome</keyword>
<dbReference type="InterPro" id="IPR029063">
    <property type="entry name" value="SAM-dependent_MTases_sf"/>
</dbReference>
<feature type="domain" description="Methyltransferase" evidence="3">
    <location>
        <begin position="431"/>
        <end position="511"/>
    </location>
</feature>
<gene>
    <name evidence="4" type="ORF">SCF082_LOCUS15085</name>
</gene>
<dbReference type="PANTHER" id="PTHR18895">
    <property type="entry name" value="HEMK METHYLTRANSFERASE"/>
    <property type="match status" value="1"/>
</dbReference>
<evidence type="ECO:0000259" key="3">
    <source>
        <dbReference type="Pfam" id="PF13847"/>
    </source>
</evidence>
<dbReference type="CDD" id="cd02440">
    <property type="entry name" value="AdoMet_MTases"/>
    <property type="match status" value="1"/>
</dbReference>
<dbReference type="Gene3D" id="3.40.50.150">
    <property type="entry name" value="Vaccinia Virus protein VP39"/>
    <property type="match status" value="1"/>
</dbReference>
<keyword evidence="1" id="KW-0694">RNA-binding</keyword>
<dbReference type="Pfam" id="PF13847">
    <property type="entry name" value="Methyltransf_31"/>
    <property type="match status" value="1"/>
</dbReference>
<dbReference type="InterPro" id="IPR025714">
    <property type="entry name" value="Methyltranfer_dom"/>
</dbReference>
<dbReference type="InterPro" id="IPR002052">
    <property type="entry name" value="DNA_methylase_N6_adenine_CS"/>
</dbReference>
<dbReference type="GO" id="GO:0008168">
    <property type="term" value="F:methyltransferase activity"/>
    <property type="evidence" value="ECO:0007669"/>
    <property type="project" value="UniProtKB-KW"/>
</dbReference>